<protein>
    <submittedName>
        <fullName evidence="1">Uncharacterized protein</fullName>
    </submittedName>
</protein>
<proteinExistence type="predicted"/>
<organism evidence="1 2">
    <name type="scientific">Aspergillus pseudonomiae</name>
    <dbReference type="NCBI Taxonomy" id="1506151"/>
    <lineage>
        <taxon>Eukaryota</taxon>
        <taxon>Fungi</taxon>
        <taxon>Dikarya</taxon>
        <taxon>Ascomycota</taxon>
        <taxon>Pezizomycotina</taxon>
        <taxon>Eurotiomycetes</taxon>
        <taxon>Eurotiomycetidae</taxon>
        <taxon>Eurotiales</taxon>
        <taxon>Aspergillaceae</taxon>
        <taxon>Aspergillus</taxon>
        <taxon>Aspergillus subgen. Circumdati</taxon>
    </lineage>
</organism>
<gene>
    <name evidence="1" type="ORF">BDV37DRAFT_289581</name>
</gene>
<dbReference type="OrthoDB" id="10410480at2759"/>
<keyword evidence="2" id="KW-1185">Reference proteome</keyword>
<evidence type="ECO:0000313" key="1">
    <source>
        <dbReference type="EMBL" id="KAE8397267.1"/>
    </source>
</evidence>
<evidence type="ECO:0000313" key="2">
    <source>
        <dbReference type="Proteomes" id="UP000325579"/>
    </source>
</evidence>
<dbReference type="GO" id="GO:0004061">
    <property type="term" value="F:arylformamidase activity"/>
    <property type="evidence" value="ECO:0007669"/>
    <property type="project" value="InterPro"/>
</dbReference>
<dbReference type="AlphaFoldDB" id="A0A5N7CU60"/>
<reference evidence="1 2" key="1">
    <citation type="submission" date="2019-04" db="EMBL/GenBank/DDBJ databases">
        <authorList>
            <consortium name="DOE Joint Genome Institute"/>
            <person name="Mondo S."/>
            <person name="Kjaerbolling I."/>
            <person name="Vesth T."/>
            <person name="Frisvad J.C."/>
            <person name="Nybo J.L."/>
            <person name="Theobald S."/>
            <person name="Kildgaard S."/>
            <person name="Isbrandt T."/>
            <person name="Kuo A."/>
            <person name="Sato A."/>
            <person name="Lyhne E.K."/>
            <person name="Kogle M.E."/>
            <person name="Wiebenga A."/>
            <person name="Kun R.S."/>
            <person name="Lubbers R.J."/>
            <person name="Makela M.R."/>
            <person name="Barry K."/>
            <person name="Chovatia M."/>
            <person name="Clum A."/>
            <person name="Daum C."/>
            <person name="Haridas S."/>
            <person name="He G."/>
            <person name="LaButti K."/>
            <person name="Lipzen A."/>
            <person name="Riley R."/>
            <person name="Salamov A."/>
            <person name="Simmons B.A."/>
            <person name="Magnuson J.K."/>
            <person name="Henrissat B."/>
            <person name="Mortensen U.H."/>
            <person name="Larsen T.O."/>
            <person name="Devries R.P."/>
            <person name="Grigoriev I.V."/>
            <person name="Machida M."/>
            <person name="Baker S.E."/>
            <person name="Andersen M.R."/>
            <person name="Cantor M.N."/>
            <person name="Hua S.X."/>
        </authorList>
    </citation>
    <scope>NUCLEOTIDE SEQUENCE [LARGE SCALE GENOMIC DNA]</scope>
    <source>
        <strain evidence="1 2">CBS 119388</strain>
    </source>
</reference>
<dbReference type="RefSeq" id="XP_031934586.1">
    <property type="nucleotide sequence ID" value="XM_032088500.1"/>
</dbReference>
<dbReference type="InterPro" id="IPR037175">
    <property type="entry name" value="KFase_sf"/>
</dbReference>
<name>A0A5N7CU60_9EURO</name>
<dbReference type="EMBL" id="ML736906">
    <property type="protein sequence ID" value="KAE8397267.1"/>
    <property type="molecule type" value="Genomic_DNA"/>
</dbReference>
<accession>A0A5N6HJD4</accession>
<dbReference type="Proteomes" id="UP000325579">
    <property type="component" value="Unassembled WGS sequence"/>
</dbReference>
<sequence length="174" mass="19438">MAPSPSPLYDLPFDELPNPCRVWVGEPGSEEEDQAASHLAKGYAQDQSNKLIGTHFWAQKGIAGRGILTDDASYSNKKGIVFNSFSSHEVKLAKIQDIVKEYNSTIQKGDLLFLRAGITHDWDNKMSFAEKTEYVTKAVPELVGVEPLLSLQVIVYRLRCGHHVIRMSCYIIIS</sequence>
<dbReference type="PANTHER" id="PTHR34861:SF11">
    <property type="entry name" value="CYCLASE"/>
    <property type="match status" value="1"/>
</dbReference>
<accession>A0A5N7CU60</accession>
<dbReference type="GO" id="GO:0019441">
    <property type="term" value="P:L-tryptophan catabolic process to kynurenine"/>
    <property type="evidence" value="ECO:0007669"/>
    <property type="project" value="InterPro"/>
</dbReference>
<dbReference type="GeneID" id="43673191"/>
<dbReference type="PANTHER" id="PTHR34861">
    <property type="match status" value="1"/>
</dbReference>
<dbReference type="Gene3D" id="3.50.30.50">
    <property type="entry name" value="Putative cyclase"/>
    <property type="match status" value="1"/>
</dbReference>